<accession>A0ACB8R376</accession>
<dbReference type="EMBL" id="MU276516">
    <property type="protein sequence ID" value="KAI0038375.1"/>
    <property type="molecule type" value="Genomic_DNA"/>
</dbReference>
<proteinExistence type="predicted"/>
<organism evidence="1 2">
    <name type="scientific">Auriscalpium vulgare</name>
    <dbReference type="NCBI Taxonomy" id="40419"/>
    <lineage>
        <taxon>Eukaryota</taxon>
        <taxon>Fungi</taxon>
        <taxon>Dikarya</taxon>
        <taxon>Basidiomycota</taxon>
        <taxon>Agaricomycotina</taxon>
        <taxon>Agaricomycetes</taxon>
        <taxon>Russulales</taxon>
        <taxon>Auriscalpiaceae</taxon>
        <taxon>Auriscalpium</taxon>
    </lineage>
</organism>
<sequence>INQFTRLADDSDEVPLLKKKMYYDYRLTAKDWEKLELMRNVLRMAPHIDAGLANLVKWYRSTDESDAYFIALVLDPNVKTAYAELHWDEEFYEIAMDQLRVVVCLFLL</sequence>
<protein>
    <submittedName>
        <fullName evidence="1">Uncharacterized protein</fullName>
    </submittedName>
</protein>
<evidence type="ECO:0000313" key="2">
    <source>
        <dbReference type="Proteomes" id="UP000814033"/>
    </source>
</evidence>
<keyword evidence="2" id="KW-1185">Reference proteome</keyword>
<evidence type="ECO:0000313" key="1">
    <source>
        <dbReference type="EMBL" id="KAI0038375.1"/>
    </source>
</evidence>
<reference evidence="1" key="1">
    <citation type="submission" date="2021-02" db="EMBL/GenBank/DDBJ databases">
        <authorList>
            <consortium name="DOE Joint Genome Institute"/>
            <person name="Ahrendt S."/>
            <person name="Looney B.P."/>
            <person name="Miyauchi S."/>
            <person name="Morin E."/>
            <person name="Drula E."/>
            <person name="Courty P.E."/>
            <person name="Chicoki N."/>
            <person name="Fauchery L."/>
            <person name="Kohler A."/>
            <person name="Kuo A."/>
            <person name="Labutti K."/>
            <person name="Pangilinan J."/>
            <person name="Lipzen A."/>
            <person name="Riley R."/>
            <person name="Andreopoulos W."/>
            <person name="He G."/>
            <person name="Johnson J."/>
            <person name="Barry K.W."/>
            <person name="Grigoriev I.V."/>
            <person name="Nagy L."/>
            <person name="Hibbett D."/>
            <person name="Henrissat B."/>
            <person name="Matheny P.B."/>
            <person name="Labbe J."/>
            <person name="Martin F."/>
        </authorList>
    </citation>
    <scope>NUCLEOTIDE SEQUENCE</scope>
    <source>
        <strain evidence="1">FP105234-sp</strain>
    </source>
</reference>
<feature type="non-terminal residue" evidence="1">
    <location>
        <position position="1"/>
    </location>
</feature>
<comment type="caution">
    <text evidence="1">The sequence shown here is derived from an EMBL/GenBank/DDBJ whole genome shotgun (WGS) entry which is preliminary data.</text>
</comment>
<name>A0ACB8R376_9AGAM</name>
<gene>
    <name evidence="1" type="ORF">FA95DRAFT_1505744</name>
</gene>
<dbReference type="Proteomes" id="UP000814033">
    <property type="component" value="Unassembled WGS sequence"/>
</dbReference>
<reference evidence="1" key="2">
    <citation type="journal article" date="2022" name="New Phytol.">
        <title>Evolutionary transition to the ectomycorrhizal habit in the genomes of a hyperdiverse lineage of mushroom-forming fungi.</title>
        <authorList>
            <person name="Looney B."/>
            <person name="Miyauchi S."/>
            <person name="Morin E."/>
            <person name="Drula E."/>
            <person name="Courty P.E."/>
            <person name="Kohler A."/>
            <person name="Kuo A."/>
            <person name="LaButti K."/>
            <person name="Pangilinan J."/>
            <person name="Lipzen A."/>
            <person name="Riley R."/>
            <person name="Andreopoulos W."/>
            <person name="He G."/>
            <person name="Johnson J."/>
            <person name="Nolan M."/>
            <person name="Tritt A."/>
            <person name="Barry K.W."/>
            <person name="Grigoriev I.V."/>
            <person name="Nagy L.G."/>
            <person name="Hibbett D."/>
            <person name="Henrissat B."/>
            <person name="Matheny P.B."/>
            <person name="Labbe J."/>
            <person name="Martin F.M."/>
        </authorList>
    </citation>
    <scope>NUCLEOTIDE SEQUENCE</scope>
    <source>
        <strain evidence="1">FP105234-sp</strain>
    </source>
</reference>